<feature type="domain" description="Protein kinase" evidence="9">
    <location>
        <begin position="825"/>
        <end position="1144"/>
    </location>
</feature>
<feature type="compositionally biased region" description="Gly residues" evidence="8">
    <location>
        <begin position="236"/>
        <end position="245"/>
    </location>
</feature>
<evidence type="ECO:0000256" key="2">
    <source>
        <dbReference type="ARBA" id="ARBA00022679"/>
    </source>
</evidence>
<feature type="compositionally biased region" description="Polar residues" evidence="8">
    <location>
        <begin position="335"/>
        <end position="348"/>
    </location>
</feature>
<feature type="binding site" evidence="7">
    <location>
        <position position="854"/>
    </location>
    <ligand>
        <name>ATP</name>
        <dbReference type="ChEBI" id="CHEBI:30616"/>
    </ligand>
</feature>
<keyword evidence="1" id="KW-0723">Serine/threonine-protein kinase</keyword>
<keyword evidence="5 7" id="KW-0067">ATP-binding</keyword>
<dbReference type="VEuPathDB" id="VectorBase:AFUN020376"/>
<evidence type="ECO:0000313" key="10">
    <source>
        <dbReference type="EnsemblMetazoa" id="AFUN020376-PA"/>
    </source>
</evidence>
<dbReference type="PANTHER" id="PTHR45646:SF11">
    <property type="entry name" value="SERINE_THREONINE-PROTEIN KINASE DOA"/>
    <property type="match status" value="1"/>
</dbReference>
<dbReference type="InterPro" id="IPR008271">
    <property type="entry name" value="Ser/Thr_kinase_AS"/>
</dbReference>
<dbReference type="Pfam" id="PF00069">
    <property type="entry name" value="Pkinase"/>
    <property type="match status" value="1"/>
</dbReference>
<name>A0A4Y0BHQ3_ANOFN</name>
<feature type="compositionally biased region" description="Basic and acidic residues" evidence="8">
    <location>
        <begin position="525"/>
        <end position="536"/>
    </location>
</feature>
<feature type="region of interest" description="Disordered" evidence="8">
    <location>
        <begin position="403"/>
        <end position="435"/>
    </location>
</feature>
<feature type="compositionally biased region" description="Low complexity" evidence="8">
    <location>
        <begin position="722"/>
        <end position="731"/>
    </location>
</feature>
<feature type="region of interest" description="Disordered" evidence="8">
    <location>
        <begin position="335"/>
        <end position="373"/>
    </location>
</feature>
<dbReference type="GO" id="GO:0005524">
    <property type="term" value="F:ATP binding"/>
    <property type="evidence" value="ECO:0007669"/>
    <property type="project" value="UniProtKB-UniRule"/>
</dbReference>
<dbReference type="AlphaFoldDB" id="A0A4Y0BHQ3"/>
<dbReference type="GO" id="GO:0004674">
    <property type="term" value="F:protein serine/threonine kinase activity"/>
    <property type="evidence" value="ECO:0007669"/>
    <property type="project" value="UniProtKB-KW"/>
</dbReference>
<evidence type="ECO:0000256" key="7">
    <source>
        <dbReference type="PROSITE-ProRule" id="PRU10141"/>
    </source>
</evidence>
<keyword evidence="2" id="KW-0808">Transferase</keyword>
<evidence type="ECO:0000256" key="3">
    <source>
        <dbReference type="ARBA" id="ARBA00022741"/>
    </source>
</evidence>
<protein>
    <submittedName>
        <fullName evidence="10">Protein kinase domain-containing protein</fullName>
    </submittedName>
</protein>
<dbReference type="Gene3D" id="1.10.510.10">
    <property type="entry name" value="Transferase(Phosphotransferase) domain 1"/>
    <property type="match status" value="1"/>
</dbReference>
<feature type="region of interest" description="Disordered" evidence="8">
    <location>
        <begin position="641"/>
        <end position="662"/>
    </location>
</feature>
<dbReference type="PROSITE" id="PS50011">
    <property type="entry name" value="PROTEIN_KINASE_DOM"/>
    <property type="match status" value="1"/>
</dbReference>
<evidence type="ECO:0000256" key="1">
    <source>
        <dbReference type="ARBA" id="ARBA00022527"/>
    </source>
</evidence>
<feature type="compositionally biased region" description="Polar residues" evidence="8">
    <location>
        <begin position="212"/>
        <end position="224"/>
    </location>
</feature>
<dbReference type="EnsemblMetazoa" id="AFUN020376-RA">
    <property type="protein sequence ID" value="AFUN020376-PA"/>
    <property type="gene ID" value="AFUN020376"/>
</dbReference>
<dbReference type="CDD" id="cd14134">
    <property type="entry name" value="PKc_CLK"/>
    <property type="match status" value="1"/>
</dbReference>
<feature type="region of interest" description="Disordered" evidence="8">
    <location>
        <begin position="1156"/>
        <end position="1177"/>
    </location>
</feature>
<feature type="region of interest" description="Disordered" evidence="8">
    <location>
        <begin position="722"/>
        <end position="772"/>
    </location>
</feature>
<feature type="region of interest" description="Disordered" evidence="8">
    <location>
        <begin position="212"/>
        <end position="245"/>
    </location>
</feature>
<dbReference type="STRING" id="62324.A0A4Y0BHQ3"/>
<dbReference type="PANTHER" id="PTHR45646">
    <property type="entry name" value="SERINE/THREONINE-PROTEIN KINASE DOA-RELATED"/>
    <property type="match status" value="1"/>
</dbReference>
<dbReference type="InterPro" id="IPR017441">
    <property type="entry name" value="Protein_kinase_ATP_BS"/>
</dbReference>
<comment type="similarity">
    <text evidence="6">Belongs to the protein kinase superfamily. CMGC Ser/Thr protein kinase family. Lammer subfamily.</text>
</comment>
<feature type="region of interest" description="Disordered" evidence="8">
    <location>
        <begin position="15"/>
        <end position="62"/>
    </location>
</feature>
<dbReference type="InterPro" id="IPR011009">
    <property type="entry name" value="Kinase-like_dom_sf"/>
</dbReference>
<dbReference type="InterPro" id="IPR000719">
    <property type="entry name" value="Prot_kinase_dom"/>
</dbReference>
<feature type="region of interest" description="Disordered" evidence="8">
    <location>
        <begin position="469"/>
        <end position="514"/>
    </location>
</feature>
<feature type="region of interest" description="Disordered" evidence="8">
    <location>
        <begin position="566"/>
        <end position="591"/>
    </location>
</feature>
<feature type="compositionally biased region" description="Acidic residues" evidence="8">
    <location>
        <begin position="416"/>
        <end position="428"/>
    </location>
</feature>
<feature type="region of interest" description="Disordered" evidence="8">
    <location>
        <begin position="103"/>
        <end position="127"/>
    </location>
</feature>
<feature type="region of interest" description="Disordered" evidence="8">
    <location>
        <begin position="525"/>
        <end position="544"/>
    </location>
</feature>
<organism evidence="10">
    <name type="scientific">Anopheles funestus</name>
    <name type="common">African malaria mosquito</name>
    <dbReference type="NCBI Taxonomy" id="62324"/>
    <lineage>
        <taxon>Eukaryota</taxon>
        <taxon>Metazoa</taxon>
        <taxon>Ecdysozoa</taxon>
        <taxon>Arthropoda</taxon>
        <taxon>Hexapoda</taxon>
        <taxon>Insecta</taxon>
        <taxon>Pterygota</taxon>
        <taxon>Neoptera</taxon>
        <taxon>Endopterygota</taxon>
        <taxon>Diptera</taxon>
        <taxon>Nematocera</taxon>
        <taxon>Culicoidea</taxon>
        <taxon>Culicidae</taxon>
        <taxon>Anophelinae</taxon>
        <taxon>Anopheles</taxon>
    </lineage>
</organism>
<sequence length="1177" mass="132167">MSSSLSTMPFSRQYGSFRMSTTGNSNTAPGTGSNANHRLSHGSISQVTRHSSGTEAGQQVASAARLQMAPHGYRIGNLARQSSSNWVNSSSNTTTFAAIRQQKISSQQQPPAQEHGSGRSVVASAVGKQSHADRCAVHRAAAAGSTAKKLGEPIGDTPLLQSPRIIARSARIVEPNAWNRRLTTSGFCTMASATASQPHHTGNRLLQTSLACRKSPGSSGTSVESIVPKYTRPNGGANGASGVGGAETTAAQKRTYNAHKPQTRVVSSRTLTNTSGRVGTVAKKATGSAASQDAEREVAKVLHHHNMRVIDLLNNNHLQQQTNRTGRLIKENNENHQPAVTVTPNGGQKPSGAKKGSAIPQRLPLADRDQPTDRNRRLLLGECFSSKFPNGLPFEQEFYYRRSGQDSDTVQPLNEVEPDAEKEEEEEDTHNCIGDPYQRLRKSKKHALLPRRQGGGGVTLAGRRVAMTQQDLQHRSRSVSSSDEATPPAPNTTLAEERRSVSTIEREHDDEDALYVDFTKVHDPQSVEHQREKDESPGSAQTSVVEYRNINHSSYYYKFESISSHRKDSSQRKLLQRRPGDSGNTDGRQEMVRNRYQRSRLGMNRAVACSPDANGNTGREYYDDDEERLQCHDGETQIEEFEEEELEDDGVEEEDEEEGERSTVYVAVATWVPKCNRLPNESSENNNTICLTLPANGNNQDIDQQQQQQQQQQPTRIAVATNPTTLAAPTNRTGLPVPAPLNFGQLDQAGPSRRHPRAQAQNPPQRPVREPRPILTRPVLPSRRVRRLSELLGISRNPEEKQPSIRDDADGHLIYRTGDVLLNRYEILSTLGEGTFGRVVKARDIERNHIMAIKIIKNVDKYRDAAEMEIGALDKIKQLDPDLDHLCVKMLDWFDYHGHTCIGFEMLGLSVFDFLKENNYSPYPIDQVRHISYQLCYAVRFLHDSRLTHTDLKPENILFVDSEYSTTSSRIFPVDRPSQSARRIKCTDIRLIDFGSATFDDEHHSTIVSTRHYRAPEVILELGWTHPCDVWSIGCIMFELYHGVTLFPTHDNREHLAMMERILGTIPYRMARQTRTRYFHYGKLDWDEKSTNGRYVNGSCKPLHRYVHSDKPEHLQLFDLIRKMLEYEPTKRITLDKALRHPFFAKLPADKRLHEQCNSHAHVSTNTERERSHSLSR</sequence>
<evidence type="ECO:0000259" key="9">
    <source>
        <dbReference type="PROSITE" id="PS50011"/>
    </source>
</evidence>
<dbReference type="SUPFAM" id="SSF56112">
    <property type="entry name" value="Protein kinase-like (PK-like)"/>
    <property type="match status" value="1"/>
</dbReference>
<reference evidence="10" key="1">
    <citation type="submission" date="2020-05" db="UniProtKB">
        <authorList>
            <consortium name="EnsemblMetazoa"/>
        </authorList>
    </citation>
    <scope>IDENTIFICATION</scope>
    <source>
        <strain evidence="10">FUMOZ</strain>
    </source>
</reference>
<feature type="compositionally biased region" description="Acidic residues" evidence="8">
    <location>
        <begin position="641"/>
        <end position="659"/>
    </location>
</feature>
<dbReference type="PROSITE" id="PS00108">
    <property type="entry name" value="PROTEIN_KINASE_ST"/>
    <property type="match status" value="1"/>
</dbReference>
<evidence type="ECO:0000256" key="6">
    <source>
        <dbReference type="ARBA" id="ARBA00037966"/>
    </source>
</evidence>
<keyword evidence="3 7" id="KW-0547">Nucleotide-binding</keyword>
<keyword evidence="4" id="KW-0418">Kinase</keyword>
<evidence type="ECO:0000256" key="8">
    <source>
        <dbReference type="SAM" id="MobiDB-lite"/>
    </source>
</evidence>
<dbReference type="InterPro" id="IPR051175">
    <property type="entry name" value="CLK_kinases"/>
</dbReference>
<dbReference type="GO" id="GO:0005634">
    <property type="term" value="C:nucleus"/>
    <property type="evidence" value="ECO:0007669"/>
    <property type="project" value="TreeGrafter"/>
</dbReference>
<feature type="compositionally biased region" description="Polar residues" evidence="8">
    <location>
        <begin position="15"/>
        <end position="61"/>
    </location>
</feature>
<dbReference type="SMART" id="SM00220">
    <property type="entry name" value="S_TKc"/>
    <property type="match status" value="1"/>
</dbReference>
<dbReference type="Gene3D" id="3.30.200.20">
    <property type="entry name" value="Phosphorylase Kinase, domain 1"/>
    <property type="match status" value="1"/>
</dbReference>
<dbReference type="GO" id="GO:0043484">
    <property type="term" value="P:regulation of RNA splicing"/>
    <property type="evidence" value="ECO:0007669"/>
    <property type="project" value="TreeGrafter"/>
</dbReference>
<proteinExistence type="inferred from homology"/>
<evidence type="ECO:0000256" key="4">
    <source>
        <dbReference type="ARBA" id="ARBA00022777"/>
    </source>
</evidence>
<feature type="compositionally biased region" description="Basic and acidic residues" evidence="8">
    <location>
        <begin position="1167"/>
        <end position="1177"/>
    </location>
</feature>
<dbReference type="PROSITE" id="PS00107">
    <property type="entry name" value="PROTEIN_KINASE_ATP"/>
    <property type="match status" value="1"/>
</dbReference>
<feature type="compositionally biased region" description="Basic and acidic residues" evidence="8">
    <location>
        <begin position="495"/>
        <end position="507"/>
    </location>
</feature>
<dbReference type="VEuPathDB" id="VectorBase:AFUN2_001676"/>
<accession>A0A4Y0BHQ3</accession>
<evidence type="ECO:0000256" key="5">
    <source>
        <dbReference type="ARBA" id="ARBA00022840"/>
    </source>
</evidence>